<sequence length="372" mass="37812">MTLTTDCASCEDELASGATYCEVCGRRLAEPPVPEAAAGPAAPARKDCARCGAAGSVGDDGYCEECGMMAGRSRDHLEADGGPAGAAVSDRGRRHHRNEDAMWLAVGEDAADVVVCDGVSASFDPDAASDIAVRAAGELLAGARHPDVPFVTDGTDETVDLDSLERPAGAVGLAGAVAHAITGAAAAVASLAHTGDPRRAAANPACTIVAAAVRGPHVGYGWVGDSRVYWLGPQGPAEQLTEDDSWATHVIALGADPVSAMNDPKAHAITAWLGADAGPVRPRVRSFTATEPGHLLLCSDGLWNYLVDPAELGNLVRECLTAANSLLGAARAMVAYANAAGGADNITVAVIPVRPAATVPEPETIDLDTTNA</sequence>
<dbReference type="InterPro" id="IPR036457">
    <property type="entry name" value="PPM-type-like_dom_sf"/>
</dbReference>
<dbReference type="InterPro" id="IPR001932">
    <property type="entry name" value="PPM-type_phosphatase-like_dom"/>
</dbReference>
<dbReference type="Pfam" id="PF13672">
    <property type="entry name" value="PP2C_2"/>
    <property type="match status" value="1"/>
</dbReference>
<evidence type="ECO:0000259" key="1">
    <source>
        <dbReference type="PROSITE" id="PS51746"/>
    </source>
</evidence>
<dbReference type="RefSeq" id="WP_093611888.1">
    <property type="nucleotide sequence ID" value="NZ_BOMT01000004.1"/>
</dbReference>
<dbReference type="AlphaFoldDB" id="A0A1I2D2V7"/>
<dbReference type="STRING" id="35752.SAMN05421541_103371"/>
<evidence type="ECO:0000313" key="2">
    <source>
        <dbReference type="EMBL" id="SFE74862.1"/>
    </source>
</evidence>
<dbReference type="OrthoDB" id="9801841at2"/>
<accession>A0A1I2D2V7</accession>
<organism evidence="2 3">
    <name type="scientific">Actinoplanes philippinensis</name>
    <dbReference type="NCBI Taxonomy" id="35752"/>
    <lineage>
        <taxon>Bacteria</taxon>
        <taxon>Bacillati</taxon>
        <taxon>Actinomycetota</taxon>
        <taxon>Actinomycetes</taxon>
        <taxon>Micromonosporales</taxon>
        <taxon>Micromonosporaceae</taxon>
        <taxon>Actinoplanes</taxon>
    </lineage>
</organism>
<dbReference type="PROSITE" id="PS51746">
    <property type="entry name" value="PPM_2"/>
    <property type="match status" value="1"/>
</dbReference>
<evidence type="ECO:0000313" key="3">
    <source>
        <dbReference type="Proteomes" id="UP000199645"/>
    </source>
</evidence>
<dbReference type="SMART" id="SM00332">
    <property type="entry name" value="PP2Cc"/>
    <property type="match status" value="1"/>
</dbReference>
<proteinExistence type="predicted"/>
<dbReference type="CDD" id="cd00143">
    <property type="entry name" value="PP2Cc"/>
    <property type="match status" value="1"/>
</dbReference>
<reference evidence="2 3" key="1">
    <citation type="submission" date="2016-10" db="EMBL/GenBank/DDBJ databases">
        <authorList>
            <person name="de Groot N.N."/>
        </authorList>
    </citation>
    <scope>NUCLEOTIDE SEQUENCE [LARGE SCALE GENOMIC DNA]</scope>
    <source>
        <strain evidence="2 3">DSM 43019</strain>
    </source>
</reference>
<protein>
    <submittedName>
        <fullName evidence="2">Serine/threonine protein phosphatase PrpC</fullName>
    </submittedName>
</protein>
<name>A0A1I2D2V7_9ACTN</name>
<gene>
    <name evidence="2" type="ORF">SAMN05421541_103371</name>
</gene>
<keyword evidence="3" id="KW-1185">Reference proteome</keyword>
<dbReference type="Gene3D" id="3.60.40.10">
    <property type="entry name" value="PPM-type phosphatase domain"/>
    <property type="match status" value="1"/>
</dbReference>
<feature type="domain" description="PPM-type phosphatase" evidence="1">
    <location>
        <begin position="84"/>
        <end position="353"/>
    </location>
</feature>
<dbReference type="EMBL" id="FONV01000003">
    <property type="protein sequence ID" value="SFE74862.1"/>
    <property type="molecule type" value="Genomic_DNA"/>
</dbReference>
<dbReference type="SUPFAM" id="SSF81606">
    <property type="entry name" value="PP2C-like"/>
    <property type="match status" value="1"/>
</dbReference>
<dbReference type="Proteomes" id="UP000199645">
    <property type="component" value="Unassembled WGS sequence"/>
</dbReference>